<proteinExistence type="predicted"/>
<evidence type="ECO:0000256" key="1">
    <source>
        <dbReference type="SAM" id="SignalP"/>
    </source>
</evidence>
<comment type="caution">
    <text evidence="3">The sequence shown here is derived from an EMBL/GenBank/DDBJ whole genome shotgun (WGS) entry which is preliminary data.</text>
</comment>
<evidence type="ECO:0000313" key="4">
    <source>
        <dbReference type="Proteomes" id="UP000614058"/>
    </source>
</evidence>
<dbReference type="InterPro" id="IPR031939">
    <property type="entry name" value="Adhesin_E-like"/>
</dbReference>
<feature type="chain" id="PRO_5045126836" description="Surface-adhesin protein E-like domain-containing protein" evidence="1">
    <location>
        <begin position="20"/>
        <end position="150"/>
    </location>
</feature>
<dbReference type="EMBL" id="JAEHNZ010000002">
    <property type="protein sequence ID" value="MBK0396482.1"/>
    <property type="molecule type" value="Genomic_DNA"/>
</dbReference>
<dbReference type="RefSeq" id="WP_200522556.1">
    <property type="nucleotide sequence ID" value="NZ_JAEHNZ010000002.1"/>
</dbReference>
<accession>A0ABS1BT89</accession>
<feature type="signal peptide" evidence="1">
    <location>
        <begin position="1"/>
        <end position="19"/>
    </location>
</feature>
<keyword evidence="4" id="KW-1185">Reference proteome</keyword>
<evidence type="ECO:0000313" key="3">
    <source>
        <dbReference type="EMBL" id="MBK0396482.1"/>
    </source>
</evidence>
<sequence>MLKHSFLAVAALALLAACAGDGSSKNPAMKAQGSWKEIGKINEGNIDVSYDTGSLKRQGDTATLTDRKYVHKPSKESYRNTPEYKYAISQWAFQCDARNFRITQAQFFNDKGVSLAKHQYSAGQTRYETALPDTPAASLLNIACAPKTAK</sequence>
<reference evidence="3 4" key="1">
    <citation type="journal article" date="2021" name="Pathogens">
        <title>Isolation and Characterization of Kingella bonacorsii sp. nov., A Novel Kingella Species Detected in a Stable Periodontitis Subject.</title>
        <authorList>
            <person name="Antezack A."/>
            <person name="Boxberger M."/>
            <person name="Rolland C."/>
            <person name="Monnet-Corti V."/>
            <person name="La Scola B."/>
        </authorList>
    </citation>
    <scope>NUCLEOTIDE SEQUENCE [LARGE SCALE GENOMIC DNA]</scope>
    <source>
        <strain evidence="3 4">Marseille-Q4569</strain>
    </source>
</reference>
<dbReference type="Pfam" id="PF16747">
    <property type="entry name" value="Adhesin_E"/>
    <property type="match status" value="1"/>
</dbReference>
<feature type="domain" description="Surface-adhesin protein E-like" evidence="2">
    <location>
        <begin position="35"/>
        <end position="145"/>
    </location>
</feature>
<dbReference type="PROSITE" id="PS51257">
    <property type="entry name" value="PROKAR_LIPOPROTEIN"/>
    <property type="match status" value="1"/>
</dbReference>
<evidence type="ECO:0000259" key="2">
    <source>
        <dbReference type="Pfam" id="PF16747"/>
    </source>
</evidence>
<protein>
    <recommendedName>
        <fullName evidence="2">Surface-adhesin protein E-like domain-containing protein</fullName>
    </recommendedName>
</protein>
<gene>
    <name evidence="3" type="ORF">JDW22_07800</name>
</gene>
<name>A0ABS1BT89_9NEIS</name>
<dbReference type="Proteomes" id="UP000614058">
    <property type="component" value="Unassembled WGS sequence"/>
</dbReference>
<keyword evidence="1" id="KW-0732">Signal</keyword>
<organism evidence="3 4">
    <name type="scientific">Kingella bonacorsii</name>
    <dbReference type="NCBI Taxonomy" id="2796361"/>
    <lineage>
        <taxon>Bacteria</taxon>
        <taxon>Pseudomonadati</taxon>
        <taxon>Pseudomonadota</taxon>
        <taxon>Betaproteobacteria</taxon>
        <taxon>Neisseriales</taxon>
        <taxon>Neisseriaceae</taxon>
        <taxon>Kingella</taxon>
    </lineage>
</organism>